<dbReference type="PROSITE" id="PS51257">
    <property type="entry name" value="PROKAR_LIPOPROTEIN"/>
    <property type="match status" value="1"/>
</dbReference>
<accession>A0A1B1NFJ3</accession>
<name>A0A1B1NFJ3_9MICO</name>
<keyword evidence="4" id="KW-1185">Reference proteome</keyword>
<feature type="chain" id="PRO_5008527871" description="DUF4352 domain-containing protein" evidence="2">
    <location>
        <begin position="26"/>
        <end position="218"/>
    </location>
</feature>
<feature type="compositionally biased region" description="Acidic residues" evidence="1">
    <location>
        <begin position="41"/>
        <end position="71"/>
    </location>
</feature>
<evidence type="ECO:0000313" key="4">
    <source>
        <dbReference type="Proteomes" id="UP000092482"/>
    </source>
</evidence>
<evidence type="ECO:0000313" key="3">
    <source>
        <dbReference type="EMBL" id="ANS80214.1"/>
    </source>
</evidence>
<reference evidence="3 4" key="1">
    <citation type="submission" date="2016-03" db="EMBL/GenBank/DDBJ databases">
        <title>Shallow-sea hydrothermal system.</title>
        <authorList>
            <person name="Tang K."/>
        </authorList>
    </citation>
    <scope>NUCLEOTIDE SEQUENCE [LARGE SCALE GENOMIC DNA]</scope>
    <source>
        <strain evidence="3 4">JLT9</strain>
    </source>
</reference>
<feature type="region of interest" description="Disordered" evidence="1">
    <location>
        <begin position="24"/>
        <end position="73"/>
    </location>
</feature>
<feature type="signal peptide" evidence="2">
    <location>
        <begin position="1"/>
        <end position="25"/>
    </location>
</feature>
<gene>
    <name evidence="3" type="ORF">SGUI_2818</name>
</gene>
<dbReference type="Proteomes" id="UP000092482">
    <property type="component" value="Chromosome"/>
</dbReference>
<evidence type="ECO:0008006" key="5">
    <source>
        <dbReference type="Google" id="ProtNLM"/>
    </source>
</evidence>
<organism evidence="3 4">
    <name type="scientific">Serinicoccus hydrothermalis</name>
    <dbReference type="NCBI Taxonomy" id="1758689"/>
    <lineage>
        <taxon>Bacteria</taxon>
        <taxon>Bacillati</taxon>
        <taxon>Actinomycetota</taxon>
        <taxon>Actinomycetes</taxon>
        <taxon>Micrococcales</taxon>
        <taxon>Ornithinimicrobiaceae</taxon>
        <taxon>Serinicoccus</taxon>
    </lineage>
</organism>
<dbReference type="KEGG" id="serj:SGUI_2818"/>
<dbReference type="STRING" id="1758689.SGUI_2818"/>
<keyword evidence="2" id="KW-0732">Signal</keyword>
<dbReference type="EMBL" id="CP014989">
    <property type="protein sequence ID" value="ANS80214.1"/>
    <property type="molecule type" value="Genomic_DNA"/>
</dbReference>
<evidence type="ECO:0000256" key="1">
    <source>
        <dbReference type="SAM" id="MobiDB-lite"/>
    </source>
</evidence>
<proteinExistence type="predicted"/>
<dbReference type="AlphaFoldDB" id="A0A1B1NFJ3"/>
<evidence type="ECO:0000256" key="2">
    <source>
        <dbReference type="SAM" id="SignalP"/>
    </source>
</evidence>
<dbReference type="RefSeq" id="WP_066641429.1">
    <property type="nucleotide sequence ID" value="NZ_CP014989.1"/>
</dbReference>
<protein>
    <recommendedName>
        <fullName evidence="5">DUF4352 domain-containing protein</fullName>
    </recommendedName>
</protein>
<sequence>MRRASRILPLVLAGALALSACEGEAAQFEDADSSASQAQDDTQDEAPEEQADDGDQEAATEGEQTETDVEADSAAAAGVDVNDVGEPLATATIPATVQGDEDATLEVAVHSMVRDGDVVLGTFSFQVQSDARGVAPAWIYSYMGDRSWKPYFVDTVNLTRHDVVSGPGTKAATSSQELKFLPGQTIYGYAVFAAPPQDVTTVTLSLVEGAPTVEVELR</sequence>